<sequence>MLDEERRPWRRGIREEKAGPSSNPCSSCSNPRRSNESKGHNFFKGSVDTPHTGVDTMLQTPIQKMKKWSSSVDTRSSQVDTRPSSQPGQCVDTKPDGVDTRDFSQKACFTVFTSVSTRDEVVSTLETCPREVGLLVRDSVSTLDQVRCNKPGHIKGECSENKKEKHKKIHKFKKPKAMVATWSDEDSSEKEEEEKSSSSESEEICFMTNSSDGKPSPARPGKNLGRFRAWPGPARPARLPRPSASPPPRPRLGLPVPLPRPASPPASASPRPRLGPRPASARTLATSASPRPHLGQCPRRLGLLAPPPRPPPPPASASPRPRLSPRPARLGLPVPPASHAARPRPGRPGPGPGLKN</sequence>
<evidence type="ECO:0000313" key="2">
    <source>
        <dbReference type="EMBL" id="MQL68318.1"/>
    </source>
</evidence>
<evidence type="ECO:0000256" key="1">
    <source>
        <dbReference type="SAM" id="MobiDB-lite"/>
    </source>
</evidence>
<feature type="compositionally biased region" description="Low complexity" evidence="1">
    <location>
        <begin position="317"/>
        <end position="340"/>
    </location>
</feature>
<feature type="compositionally biased region" description="Acidic residues" evidence="1">
    <location>
        <begin position="183"/>
        <end position="194"/>
    </location>
</feature>
<feature type="compositionally biased region" description="Low complexity" evidence="1">
    <location>
        <begin position="231"/>
        <end position="242"/>
    </location>
</feature>
<feature type="compositionally biased region" description="Pro residues" evidence="1">
    <location>
        <begin position="243"/>
        <end position="264"/>
    </location>
</feature>
<feature type="compositionally biased region" description="Low complexity" evidence="1">
    <location>
        <begin position="265"/>
        <end position="282"/>
    </location>
</feature>
<dbReference type="Proteomes" id="UP000652761">
    <property type="component" value="Unassembled WGS sequence"/>
</dbReference>
<protein>
    <submittedName>
        <fullName evidence="2">Uncharacterized protein</fullName>
    </submittedName>
</protein>
<evidence type="ECO:0000313" key="3">
    <source>
        <dbReference type="Proteomes" id="UP000652761"/>
    </source>
</evidence>
<feature type="compositionally biased region" description="Basic residues" evidence="1">
    <location>
        <begin position="164"/>
        <end position="176"/>
    </location>
</feature>
<organism evidence="2 3">
    <name type="scientific">Colocasia esculenta</name>
    <name type="common">Wild taro</name>
    <name type="synonym">Arum esculentum</name>
    <dbReference type="NCBI Taxonomy" id="4460"/>
    <lineage>
        <taxon>Eukaryota</taxon>
        <taxon>Viridiplantae</taxon>
        <taxon>Streptophyta</taxon>
        <taxon>Embryophyta</taxon>
        <taxon>Tracheophyta</taxon>
        <taxon>Spermatophyta</taxon>
        <taxon>Magnoliopsida</taxon>
        <taxon>Liliopsida</taxon>
        <taxon>Araceae</taxon>
        <taxon>Aroideae</taxon>
        <taxon>Colocasieae</taxon>
        <taxon>Colocasia</taxon>
    </lineage>
</organism>
<feature type="compositionally biased region" description="Basic and acidic residues" evidence="1">
    <location>
        <begin position="154"/>
        <end position="163"/>
    </location>
</feature>
<proteinExistence type="predicted"/>
<feature type="compositionally biased region" description="Basic and acidic residues" evidence="1">
    <location>
        <begin position="1"/>
        <end position="18"/>
    </location>
</feature>
<feature type="compositionally biased region" description="Polar residues" evidence="1">
    <location>
        <begin position="57"/>
        <end position="88"/>
    </location>
</feature>
<feature type="compositionally biased region" description="Pro residues" evidence="1">
    <location>
        <begin position="305"/>
        <end position="316"/>
    </location>
</feature>
<accession>A0A843T8E3</accession>
<feature type="region of interest" description="Disordered" evidence="1">
    <location>
        <begin position="1"/>
        <end position="97"/>
    </location>
</feature>
<feature type="region of interest" description="Disordered" evidence="1">
    <location>
        <begin position="151"/>
        <end position="356"/>
    </location>
</feature>
<comment type="caution">
    <text evidence="2">The sequence shown here is derived from an EMBL/GenBank/DDBJ whole genome shotgun (WGS) entry which is preliminary data.</text>
</comment>
<feature type="compositionally biased region" description="Low complexity" evidence="1">
    <location>
        <begin position="20"/>
        <end position="32"/>
    </location>
</feature>
<dbReference type="EMBL" id="NMUH01000011">
    <property type="protein sequence ID" value="MQL68318.1"/>
    <property type="molecule type" value="Genomic_DNA"/>
</dbReference>
<feature type="compositionally biased region" description="Pro residues" evidence="1">
    <location>
        <begin position="346"/>
        <end position="356"/>
    </location>
</feature>
<dbReference type="AlphaFoldDB" id="A0A843T8E3"/>
<name>A0A843T8E3_COLES</name>
<reference evidence="2" key="1">
    <citation type="submission" date="2017-07" db="EMBL/GenBank/DDBJ databases">
        <title>Taro Niue Genome Assembly and Annotation.</title>
        <authorList>
            <person name="Atibalentja N."/>
            <person name="Keating K."/>
            <person name="Fields C.J."/>
        </authorList>
    </citation>
    <scope>NUCLEOTIDE SEQUENCE</scope>
    <source>
        <strain evidence="2">Niue_2</strain>
        <tissue evidence="2">Leaf</tissue>
    </source>
</reference>
<keyword evidence="3" id="KW-1185">Reference proteome</keyword>
<gene>
    <name evidence="2" type="ORF">Taro_000568</name>
</gene>